<evidence type="ECO:0000313" key="4">
    <source>
        <dbReference type="Proteomes" id="UP000808388"/>
    </source>
</evidence>
<organism evidence="3 4">
    <name type="scientific">Candidatus Sungiibacteriota bacterium</name>
    <dbReference type="NCBI Taxonomy" id="2750080"/>
    <lineage>
        <taxon>Bacteria</taxon>
        <taxon>Candidatus Sungiibacteriota</taxon>
    </lineage>
</organism>
<reference evidence="3" key="1">
    <citation type="submission" date="2020-07" db="EMBL/GenBank/DDBJ databases">
        <title>Huge and variable diversity of episymbiotic CPR bacteria and DPANN archaea in groundwater ecosystems.</title>
        <authorList>
            <person name="He C.Y."/>
            <person name="Keren R."/>
            <person name="Whittaker M."/>
            <person name="Farag I.F."/>
            <person name="Doudna J."/>
            <person name="Cate J.H.D."/>
            <person name="Banfield J.F."/>
        </authorList>
    </citation>
    <scope>NUCLEOTIDE SEQUENCE</scope>
    <source>
        <strain evidence="3">NC_groundwater_972_Pr1_S-0.2um_49_27</strain>
    </source>
</reference>
<dbReference type="InterPro" id="IPR025275">
    <property type="entry name" value="DUF4015"/>
</dbReference>
<name>A0A9D6QRM9_9BACT</name>
<keyword evidence="1" id="KW-0472">Membrane</keyword>
<sequence>MQKKIAISILMLAVLFGGYLIFELVRPPAELILQGGPKKNQNQPSSQKTLKERIRDAAMRSQNVKGVYVTAAVANDQGRPATNLRNSILEILSTTEINAVVIDVKETPGGQITDHLKPFVDELKSRGVWTIARMATFRDNSQVTAHPDYYVKRPDGGIWRDNKGNAWLDPMSEGTRAYMLSFAKNVADIGFDEIQYDYVRFPSDGDTRDIVYPAYQASSMPKYLAIKDYLSFIHDNLKAYKPELILSADLFGYVATETEDLGIGQRLIDVASNVDFISLMLYPSHFYAGFDVPADSLRNLAAASLPYRGASTTSLVSANPYAVVYHSLLVAHDALLGRVPHGTTTPNPAIVNENPAVKFRPWLQDFDLGVDTSRGIYYDAKAVRAQIDAAEHAGASGWLLWSPTNTYTEAALRPKS</sequence>
<dbReference type="Gene3D" id="3.20.20.80">
    <property type="entry name" value="Glycosidases"/>
    <property type="match status" value="1"/>
</dbReference>
<dbReference type="SUPFAM" id="SSF51445">
    <property type="entry name" value="(Trans)glycosidases"/>
    <property type="match status" value="1"/>
</dbReference>
<accession>A0A9D6QRM9</accession>
<proteinExistence type="predicted"/>
<comment type="caution">
    <text evidence="3">The sequence shown here is derived from an EMBL/GenBank/DDBJ whole genome shotgun (WGS) entry which is preliminary data.</text>
</comment>
<evidence type="ECO:0000256" key="1">
    <source>
        <dbReference type="SAM" id="Phobius"/>
    </source>
</evidence>
<feature type="transmembrane region" description="Helical" evidence="1">
    <location>
        <begin position="5"/>
        <end position="22"/>
    </location>
</feature>
<dbReference type="Proteomes" id="UP000808388">
    <property type="component" value="Unassembled WGS sequence"/>
</dbReference>
<dbReference type="EMBL" id="JACQCQ010000002">
    <property type="protein sequence ID" value="MBI3627159.1"/>
    <property type="molecule type" value="Genomic_DNA"/>
</dbReference>
<gene>
    <name evidence="3" type="ORF">HY220_00195</name>
</gene>
<dbReference type="AlphaFoldDB" id="A0A9D6QRM9"/>
<feature type="domain" description="DUF4015" evidence="2">
    <location>
        <begin position="66"/>
        <end position="407"/>
    </location>
</feature>
<keyword evidence="1" id="KW-0812">Transmembrane</keyword>
<keyword evidence="1" id="KW-1133">Transmembrane helix</keyword>
<dbReference type="InterPro" id="IPR017853">
    <property type="entry name" value="GH"/>
</dbReference>
<protein>
    <recommendedName>
        <fullName evidence="2">DUF4015 domain-containing protein</fullName>
    </recommendedName>
</protein>
<evidence type="ECO:0000313" key="3">
    <source>
        <dbReference type="EMBL" id="MBI3627159.1"/>
    </source>
</evidence>
<dbReference type="Pfam" id="PF13200">
    <property type="entry name" value="DUF4015"/>
    <property type="match status" value="1"/>
</dbReference>
<evidence type="ECO:0000259" key="2">
    <source>
        <dbReference type="Pfam" id="PF13200"/>
    </source>
</evidence>